<evidence type="ECO:0000313" key="4">
    <source>
        <dbReference type="Proteomes" id="UP000798602"/>
    </source>
</evidence>
<reference evidence="4" key="1">
    <citation type="submission" date="2020-01" db="EMBL/GenBank/DDBJ databases">
        <title>Sphingomonas sp. strain CSW-10.</title>
        <authorList>
            <person name="Chen W.-M."/>
        </authorList>
    </citation>
    <scope>NUCLEOTIDE SEQUENCE [LARGE SCALE GENOMIC DNA]</scope>
    <source>
        <strain evidence="4">NST-5</strain>
    </source>
</reference>
<evidence type="ECO:0008006" key="5">
    <source>
        <dbReference type="Google" id="ProtNLM"/>
    </source>
</evidence>
<evidence type="ECO:0000256" key="2">
    <source>
        <dbReference type="SAM" id="SignalP"/>
    </source>
</evidence>
<dbReference type="EMBL" id="JAABLM010000008">
    <property type="protein sequence ID" value="NBL65169.1"/>
    <property type="molecule type" value="Genomic_DNA"/>
</dbReference>
<keyword evidence="4" id="KW-1185">Reference proteome</keyword>
<evidence type="ECO:0000313" key="3">
    <source>
        <dbReference type="EMBL" id="NBL65169.1"/>
    </source>
</evidence>
<dbReference type="RefSeq" id="WP_166536992.1">
    <property type="nucleotide sequence ID" value="NZ_JAABLM010000008.1"/>
</dbReference>
<keyword evidence="2" id="KW-0732">Signal</keyword>
<feature type="compositionally biased region" description="Basic and acidic residues" evidence="1">
    <location>
        <begin position="65"/>
        <end position="79"/>
    </location>
</feature>
<evidence type="ECO:0000256" key="1">
    <source>
        <dbReference type="SAM" id="MobiDB-lite"/>
    </source>
</evidence>
<gene>
    <name evidence="3" type="ORF">GV828_08160</name>
</gene>
<feature type="compositionally biased region" description="Polar residues" evidence="1">
    <location>
        <begin position="19"/>
        <end position="36"/>
    </location>
</feature>
<feature type="region of interest" description="Disordered" evidence="1">
    <location>
        <begin position="19"/>
        <end position="112"/>
    </location>
</feature>
<feature type="chain" id="PRO_5045066788" description="Serine/threonine protein kinase" evidence="2">
    <location>
        <begin position="20"/>
        <end position="112"/>
    </location>
</feature>
<organism evidence="3 4">
    <name type="scientific">Flavobacterium ichthyis</name>
    <dbReference type="NCBI Taxonomy" id="2698827"/>
    <lineage>
        <taxon>Bacteria</taxon>
        <taxon>Pseudomonadati</taxon>
        <taxon>Bacteroidota</taxon>
        <taxon>Flavobacteriia</taxon>
        <taxon>Flavobacteriales</taxon>
        <taxon>Flavobacteriaceae</taxon>
        <taxon>Flavobacterium</taxon>
    </lineage>
</organism>
<comment type="caution">
    <text evidence="3">The sequence shown here is derived from an EMBL/GenBank/DDBJ whole genome shotgun (WGS) entry which is preliminary data.</text>
</comment>
<feature type="signal peptide" evidence="2">
    <location>
        <begin position="1"/>
        <end position="19"/>
    </location>
</feature>
<sequence>MKKMVFTMAFLATFGLANAQNNRSTDMQTNQDQLQQLPPPSTQNGVERAAKVEATKRQSNSEIEAEMKSKDKGKTDKFTKVNPNEVGPVTPDTVKRPQNPRIKPNGTVKRTN</sequence>
<proteinExistence type="predicted"/>
<dbReference type="Proteomes" id="UP000798602">
    <property type="component" value="Unassembled WGS sequence"/>
</dbReference>
<protein>
    <recommendedName>
        <fullName evidence="5">Serine/threonine protein kinase</fullName>
    </recommendedName>
</protein>
<accession>A0ABW9Z909</accession>
<name>A0ABW9Z909_9FLAO</name>